<accession>A6TQ77</accession>
<dbReference type="SMART" id="SM00530">
    <property type="entry name" value="HTH_XRE"/>
    <property type="match status" value="1"/>
</dbReference>
<dbReference type="PROSITE" id="PS50943">
    <property type="entry name" value="HTH_CROC1"/>
    <property type="match status" value="1"/>
</dbReference>
<feature type="domain" description="HTH cro/C1-type" evidence="2">
    <location>
        <begin position="12"/>
        <end position="67"/>
    </location>
</feature>
<organism evidence="3 4">
    <name type="scientific">Alkaliphilus metalliredigens (strain QYMF)</name>
    <dbReference type="NCBI Taxonomy" id="293826"/>
    <lineage>
        <taxon>Bacteria</taxon>
        <taxon>Bacillati</taxon>
        <taxon>Bacillota</taxon>
        <taxon>Clostridia</taxon>
        <taxon>Peptostreptococcales</taxon>
        <taxon>Natronincolaceae</taxon>
        <taxon>Alkaliphilus</taxon>
    </lineage>
</organism>
<dbReference type="InterPro" id="IPR050807">
    <property type="entry name" value="TransReg_Diox_bact_type"/>
</dbReference>
<dbReference type="KEGG" id="amt:Amet_2186"/>
<gene>
    <name evidence="3" type="ordered locus">Amet_2186</name>
</gene>
<dbReference type="PANTHER" id="PTHR46797:SF1">
    <property type="entry name" value="METHYLPHOSPHONATE SYNTHASE"/>
    <property type="match status" value="1"/>
</dbReference>
<dbReference type="GO" id="GO:0005829">
    <property type="term" value="C:cytosol"/>
    <property type="evidence" value="ECO:0007669"/>
    <property type="project" value="TreeGrafter"/>
</dbReference>
<dbReference type="GO" id="GO:0003700">
    <property type="term" value="F:DNA-binding transcription factor activity"/>
    <property type="evidence" value="ECO:0007669"/>
    <property type="project" value="TreeGrafter"/>
</dbReference>
<keyword evidence="4" id="KW-1185">Reference proteome</keyword>
<dbReference type="GO" id="GO:0003677">
    <property type="term" value="F:DNA binding"/>
    <property type="evidence" value="ECO:0007669"/>
    <property type="project" value="UniProtKB-KW"/>
</dbReference>
<dbReference type="PANTHER" id="PTHR46797">
    <property type="entry name" value="HTH-TYPE TRANSCRIPTIONAL REGULATOR"/>
    <property type="match status" value="1"/>
</dbReference>
<dbReference type="InterPro" id="IPR010982">
    <property type="entry name" value="Lambda_DNA-bd_dom_sf"/>
</dbReference>
<dbReference type="eggNOG" id="COG1396">
    <property type="taxonomic scope" value="Bacteria"/>
</dbReference>
<dbReference type="Pfam" id="PF12844">
    <property type="entry name" value="HTH_19"/>
    <property type="match status" value="1"/>
</dbReference>
<dbReference type="EMBL" id="CP000724">
    <property type="protein sequence ID" value="ABR48345.1"/>
    <property type="molecule type" value="Genomic_DNA"/>
</dbReference>
<protein>
    <submittedName>
        <fullName evidence="3">Transcriptional regulator, XRE family</fullName>
    </submittedName>
</protein>
<name>A6TQ77_ALKMQ</name>
<evidence type="ECO:0000313" key="3">
    <source>
        <dbReference type="EMBL" id="ABR48345.1"/>
    </source>
</evidence>
<sequence>MSDIHKTLGKNIRNYRKEKNLTSVEFAKHINISTGQLSNVENGNHEVFRLGLLDRITNSLGVSLGELLQTNSIDIRSLYIEEAVKKVLIKEMPNDSSDQIHIINEQLNTLIHSYLATISEYQCDVDKIHSIADHVISQLQFIKNLKVSNSKASAS</sequence>
<evidence type="ECO:0000256" key="1">
    <source>
        <dbReference type="ARBA" id="ARBA00023125"/>
    </source>
</evidence>
<reference evidence="4" key="1">
    <citation type="journal article" date="2016" name="Genome Announc.">
        <title>Complete genome sequence of Alkaliphilus metalliredigens strain QYMF, an alkaliphilic and metal-reducing bacterium isolated from borax-contaminated leachate ponds.</title>
        <authorList>
            <person name="Hwang C."/>
            <person name="Copeland A."/>
            <person name="Lucas S."/>
            <person name="Lapidus A."/>
            <person name="Barry K."/>
            <person name="Detter J.C."/>
            <person name="Glavina Del Rio T."/>
            <person name="Hammon N."/>
            <person name="Israni S."/>
            <person name="Dalin E."/>
            <person name="Tice H."/>
            <person name="Pitluck S."/>
            <person name="Chertkov O."/>
            <person name="Brettin T."/>
            <person name="Bruce D."/>
            <person name="Han C."/>
            <person name="Schmutz J."/>
            <person name="Larimer F."/>
            <person name="Land M.L."/>
            <person name="Hauser L."/>
            <person name="Kyrpides N."/>
            <person name="Mikhailova N."/>
            <person name="Ye Q."/>
            <person name="Zhou J."/>
            <person name="Richardson P."/>
            <person name="Fields M.W."/>
        </authorList>
    </citation>
    <scope>NUCLEOTIDE SEQUENCE [LARGE SCALE GENOMIC DNA]</scope>
    <source>
        <strain evidence="4">QYMF</strain>
    </source>
</reference>
<dbReference type="RefSeq" id="WP_012063322.1">
    <property type="nucleotide sequence ID" value="NC_009633.1"/>
</dbReference>
<dbReference type="Proteomes" id="UP000001572">
    <property type="component" value="Chromosome"/>
</dbReference>
<proteinExistence type="predicted"/>
<evidence type="ECO:0000313" key="4">
    <source>
        <dbReference type="Proteomes" id="UP000001572"/>
    </source>
</evidence>
<dbReference type="HOGENOM" id="CLU_1691817_0_0_9"/>
<dbReference type="InterPro" id="IPR001387">
    <property type="entry name" value="Cro/C1-type_HTH"/>
</dbReference>
<dbReference type="OrthoDB" id="1954264at2"/>
<dbReference type="AlphaFoldDB" id="A6TQ77"/>
<dbReference type="SUPFAM" id="SSF47413">
    <property type="entry name" value="lambda repressor-like DNA-binding domains"/>
    <property type="match status" value="1"/>
</dbReference>
<dbReference type="CDD" id="cd00093">
    <property type="entry name" value="HTH_XRE"/>
    <property type="match status" value="1"/>
</dbReference>
<evidence type="ECO:0000259" key="2">
    <source>
        <dbReference type="PROSITE" id="PS50943"/>
    </source>
</evidence>
<dbReference type="Gene3D" id="1.10.260.40">
    <property type="entry name" value="lambda repressor-like DNA-binding domains"/>
    <property type="match status" value="1"/>
</dbReference>
<dbReference type="STRING" id="293826.Amet_2186"/>
<keyword evidence="1" id="KW-0238">DNA-binding</keyword>